<protein>
    <submittedName>
        <fullName evidence="8">EscS/YscS/HrcS family type III secretion system export apparatus protein</fullName>
    </submittedName>
</protein>
<dbReference type="NCBIfam" id="TIGR01403">
    <property type="entry name" value="fliQ_rel_III"/>
    <property type="match status" value="1"/>
</dbReference>
<keyword evidence="3" id="KW-1003">Cell membrane</keyword>
<dbReference type="RefSeq" id="WP_040267057.1">
    <property type="nucleotide sequence ID" value="NZ_CAXKXZ010000042.1"/>
</dbReference>
<evidence type="ECO:0000313" key="9">
    <source>
        <dbReference type="Proteomes" id="UP000042738"/>
    </source>
</evidence>
<dbReference type="NCBIfam" id="NF011861">
    <property type="entry name" value="PRK15333.1"/>
    <property type="match status" value="1"/>
</dbReference>
<keyword evidence="7" id="KW-0472">Membrane</keyword>
<name>A0A068ZA18_9GAMM</name>
<proteinExistence type="inferred from homology"/>
<evidence type="ECO:0000256" key="2">
    <source>
        <dbReference type="ARBA" id="ARBA00006156"/>
    </source>
</evidence>
<evidence type="ECO:0000256" key="6">
    <source>
        <dbReference type="ARBA" id="ARBA00023026"/>
    </source>
</evidence>
<evidence type="ECO:0000256" key="3">
    <source>
        <dbReference type="ARBA" id="ARBA00022475"/>
    </source>
</evidence>
<dbReference type="GO" id="GO:0005886">
    <property type="term" value="C:plasma membrane"/>
    <property type="evidence" value="ECO:0007669"/>
    <property type="project" value="UniProtKB-SubCell"/>
</dbReference>
<evidence type="ECO:0000256" key="7">
    <source>
        <dbReference type="ARBA" id="ARBA00023136"/>
    </source>
</evidence>
<dbReference type="PANTHER" id="PTHR34040">
    <property type="entry name" value="FLAGELLAR BIOSYNTHETIC PROTEIN FLIQ"/>
    <property type="match status" value="1"/>
</dbReference>
<evidence type="ECO:0000256" key="5">
    <source>
        <dbReference type="ARBA" id="ARBA00022989"/>
    </source>
</evidence>
<keyword evidence="5" id="KW-1133">Transmembrane helix</keyword>
<sequence length="90" mass="9546">MDEIIYASNKAMLLIVVLSAIPVLTATIVGLLVGLIQTVTQLQEQTLPFGIKLLAVFGTLFMTSGWLADKVISYTKEVLAIALAPTGILG</sequence>
<keyword evidence="6" id="KW-0843">Virulence</keyword>
<evidence type="ECO:0000256" key="1">
    <source>
        <dbReference type="ARBA" id="ARBA00004651"/>
    </source>
</evidence>
<dbReference type="EMBL" id="CP050855">
    <property type="protein sequence ID" value="QLH63681.1"/>
    <property type="molecule type" value="Genomic_DNA"/>
</dbReference>
<dbReference type="GO" id="GO:0009306">
    <property type="term" value="P:protein secretion"/>
    <property type="evidence" value="ECO:0007669"/>
    <property type="project" value="InterPro"/>
</dbReference>
<gene>
    <name evidence="8" type="ORF">SYMBAF_13085</name>
</gene>
<keyword evidence="4" id="KW-0812">Transmembrane</keyword>
<dbReference type="GeneID" id="93737421"/>
<dbReference type="InterPro" id="IPR006306">
    <property type="entry name" value="T3SS_HrpO"/>
</dbReference>
<comment type="subcellular location">
    <subcellularLocation>
        <location evidence="1">Cell membrane</location>
        <topology evidence="1">Multi-pass membrane protein</topology>
    </subcellularLocation>
</comment>
<dbReference type="Proteomes" id="UP000042738">
    <property type="component" value="Chromosome"/>
</dbReference>
<reference evidence="8 9" key="1">
    <citation type="journal article" date="2014" name="Genome Announc.">
        <title>Whole-Genome Sequence of Serratia symbiotica Strain CWBI-2.3T, a Free-Living Symbiont of the Black Bean Aphid Aphis fabae.</title>
        <authorList>
            <person name="Foray V."/>
            <person name="Grigorescu A.S."/>
            <person name="Sabri A."/>
            <person name="Haubruge E."/>
            <person name="Lognay G."/>
            <person name="Francis F."/>
            <person name="Fauconnier M.L."/>
            <person name="Hance T."/>
            <person name="Thonart P."/>
        </authorList>
    </citation>
    <scope>NUCLEOTIDE SEQUENCE [LARGE SCALE GENOMIC DNA]</scope>
    <source>
        <strain evidence="8">CWBI-2.3</strain>
    </source>
</reference>
<dbReference type="PANTHER" id="PTHR34040:SF7">
    <property type="entry name" value="SURFACE PRESENTATION OF ANTIGENS PROTEIN SPAQ"/>
    <property type="match status" value="1"/>
</dbReference>
<dbReference type="AlphaFoldDB" id="A0A068ZA18"/>
<evidence type="ECO:0000313" key="8">
    <source>
        <dbReference type="EMBL" id="QLH63681.1"/>
    </source>
</evidence>
<dbReference type="STRING" id="138074.SYMBAF_90297"/>
<dbReference type="PRINTS" id="PR00952">
    <property type="entry name" value="TYPE3IMQPROT"/>
</dbReference>
<accession>A0A068ZA18</accession>
<dbReference type="PIRSF" id="PIRSF004669">
    <property type="entry name" value="FliQ"/>
    <property type="match status" value="1"/>
</dbReference>
<dbReference type="Pfam" id="PF01313">
    <property type="entry name" value="Bac_export_3"/>
    <property type="match status" value="1"/>
</dbReference>
<dbReference type="InterPro" id="IPR002191">
    <property type="entry name" value="Bac_export_3"/>
</dbReference>
<organism evidence="8 9">
    <name type="scientific">Serratia symbiotica</name>
    <dbReference type="NCBI Taxonomy" id="138074"/>
    <lineage>
        <taxon>Bacteria</taxon>
        <taxon>Pseudomonadati</taxon>
        <taxon>Pseudomonadota</taxon>
        <taxon>Gammaproteobacteria</taxon>
        <taxon>Enterobacterales</taxon>
        <taxon>Yersiniaceae</taxon>
        <taxon>Serratia</taxon>
    </lineage>
</organism>
<evidence type="ECO:0000256" key="4">
    <source>
        <dbReference type="ARBA" id="ARBA00022692"/>
    </source>
</evidence>
<comment type="similarity">
    <text evidence="2">Belongs to the FliQ/MopD/SpaQ family.</text>
</comment>